<feature type="transmembrane region" description="Helical" evidence="1">
    <location>
        <begin position="78"/>
        <end position="95"/>
    </location>
</feature>
<keyword evidence="1" id="KW-0812">Transmembrane</keyword>
<accession>A0ABU2B6N0</accession>
<evidence type="ECO:0000313" key="3">
    <source>
        <dbReference type="Proteomes" id="UP001183619"/>
    </source>
</evidence>
<protein>
    <submittedName>
        <fullName evidence="2">Uncharacterized protein</fullName>
    </submittedName>
</protein>
<evidence type="ECO:0000256" key="1">
    <source>
        <dbReference type="SAM" id="Phobius"/>
    </source>
</evidence>
<dbReference type="RefSeq" id="WP_277103283.1">
    <property type="nucleotide sequence ID" value="NZ_BAAAJS010000028.1"/>
</dbReference>
<sequence>MATINSDKRLAAWNNAGFAFLVALAFTPDREIFAADRLPAWAYLLKFMVFFGFTYALQRGWDELSNTRKKRASRLLTGVLLVVLAWTVTFIFSYFR</sequence>
<reference evidence="2 3" key="1">
    <citation type="submission" date="2023-07" db="EMBL/GenBank/DDBJ databases">
        <title>Sequencing the genomes of 1000 actinobacteria strains.</title>
        <authorList>
            <person name="Klenk H.-P."/>
        </authorList>
    </citation>
    <scope>NUCLEOTIDE SEQUENCE [LARGE SCALE GENOMIC DNA]</scope>
    <source>
        <strain evidence="2 3">DSM 44508</strain>
    </source>
</reference>
<evidence type="ECO:0000313" key="2">
    <source>
        <dbReference type="EMBL" id="MDR7354272.1"/>
    </source>
</evidence>
<keyword evidence="1" id="KW-0472">Membrane</keyword>
<keyword evidence="1" id="KW-1133">Transmembrane helix</keyword>
<comment type="caution">
    <text evidence="2">The sequence shown here is derived from an EMBL/GenBank/DDBJ whole genome shotgun (WGS) entry which is preliminary data.</text>
</comment>
<feature type="transmembrane region" description="Helical" evidence="1">
    <location>
        <begin position="12"/>
        <end position="28"/>
    </location>
</feature>
<gene>
    <name evidence="2" type="ORF">J2S37_000810</name>
</gene>
<proteinExistence type="predicted"/>
<dbReference type="EMBL" id="JAVDYF010000001">
    <property type="protein sequence ID" value="MDR7354272.1"/>
    <property type="molecule type" value="Genomic_DNA"/>
</dbReference>
<keyword evidence="3" id="KW-1185">Reference proteome</keyword>
<dbReference type="Proteomes" id="UP001183619">
    <property type="component" value="Unassembled WGS sequence"/>
</dbReference>
<feature type="transmembrane region" description="Helical" evidence="1">
    <location>
        <begin position="40"/>
        <end position="57"/>
    </location>
</feature>
<name>A0ABU2B6N0_9CORY</name>
<organism evidence="2 3">
    <name type="scientific">Corynebacterium felinum</name>
    <dbReference type="NCBI Taxonomy" id="131318"/>
    <lineage>
        <taxon>Bacteria</taxon>
        <taxon>Bacillati</taxon>
        <taxon>Actinomycetota</taxon>
        <taxon>Actinomycetes</taxon>
        <taxon>Mycobacteriales</taxon>
        <taxon>Corynebacteriaceae</taxon>
        <taxon>Corynebacterium</taxon>
    </lineage>
</organism>